<evidence type="ECO:0000313" key="1">
    <source>
        <dbReference type="EMBL" id="KAK5979779.1"/>
    </source>
</evidence>
<accession>A0AAN8FMW0</accession>
<dbReference type="AlphaFoldDB" id="A0AAN8FMW0"/>
<reference evidence="1 2" key="1">
    <citation type="submission" date="2019-10" db="EMBL/GenBank/DDBJ databases">
        <title>Assembly and Annotation for the nematode Trichostrongylus colubriformis.</title>
        <authorList>
            <person name="Martin J."/>
        </authorList>
    </citation>
    <scope>NUCLEOTIDE SEQUENCE [LARGE SCALE GENOMIC DNA]</scope>
    <source>
        <strain evidence="1">G859</strain>
        <tissue evidence="1">Whole worm</tissue>
    </source>
</reference>
<keyword evidence="2" id="KW-1185">Reference proteome</keyword>
<gene>
    <name evidence="1" type="ORF">GCK32_021975</name>
</gene>
<dbReference type="EMBL" id="WIXE01007980">
    <property type="protein sequence ID" value="KAK5979779.1"/>
    <property type="molecule type" value="Genomic_DNA"/>
</dbReference>
<evidence type="ECO:0000313" key="2">
    <source>
        <dbReference type="Proteomes" id="UP001331761"/>
    </source>
</evidence>
<organism evidence="1 2">
    <name type="scientific">Trichostrongylus colubriformis</name>
    <name type="common">Black scour worm</name>
    <dbReference type="NCBI Taxonomy" id="6319"/>
    <lineage>
        <taxon>Eukaryota</taxon>
        <taxon>Metazoa</taxon>
        <taxon>Ecdysozoa</taxon>
        <taxon>Nematoda</taxon>
        <taxon>Chromadorea</taxon>
        <taxon>Rhabditida</taxon>
        <taxon>Rhabditina</taxon>
        <taxon>Rhabditomorpha</taxon>
        <taxon>Strongyloidea</taxon>
        <taxon>Trichostrongylidae</taxon>
        <taxon>Trichostrongylus</taxon>
    </lineage>
</organism>
<dbReference type="Proteomes" id="UP001331761">
    <property type="component" value="Unassembled WGS sequence"/>
</dbReference>
<feature type="non-terminal residue" evidence="1">
    <location>
        <position position="1"/>
    </location>
</feature>
<protein>
    <submittedName>
        <fullName evidence="1">Uncharacterized protein</fullName>
    </submittedName>
</protein>
<sequence length="67" mass="7342">VYGYFRRDFDEEKQLDVSPKLIQTPIDKIGITKDTLILVDITGIVNSKAKKGSLLPPPTPATSAAKK</sequence>
<name>A0AAN8FMW0_TRICO</name>
<comment type="caution">
    <text evidence="1">The sequence shown here is derived from an EMBL/GenBank/DDBJ whole genome shotgun (WGS) entry which is preliminary data.</text>
</comment>
<proteinExistence type="predicted"/>